<organism evidence="10 11">
    <name type="scientific">Pontivivens nitratireducens</name>
    <dbReference type="NCBI Taxonomy" id="2758038"/>
    <lineage>
        <taxon>Bacteria</taxon>
        <taxon>Pseudomonadati</taxon>
        <taxon>Pseudomonadota</taxon>
        <taxon>Alphaproteobacteria</taxon>
        <taxon>Rhodobacterales</taxon>
        <taxon>Paracoccaceae</taxon>
        <taxon>Pontivivens</taxon>
    </lineage>
</organism>
<dbReference type="AlphaFoldDB" id="A0A6G7VLV4"/>
<comment type="cofactor">
    <cofactor evidence="2">
        <name>Mg(2+)</name>
        <dbReference type="ChEBI" id="CHEBI:18420"/>
    </cofactor>
</comment>
<gene>
    <name evidence="10" type="primary">folP</name>
    <name evidence="10" type="ORF">G8E03_09500</name>
</gene>
<evidence type="ECO:0000256" key="8">
    <source>
        <dbReference type="ARBA" id="ARBA00022909"/>
    </source>
</evidence>
<dbReference type="InterPro" id="IPR006390">
    <property type="entry name" value="DHP_synth_dom"/>
</dbReference>
<evidence type="ECO:0000256" key="7">
    <source>
        <dbReference type="ARBA" id="ARBA00022842"/>
    </source>
</evidence>
<keyword evidence="6" id="KW-0479">Metal-binding</keyword>
<dbReference type="PROSITE" id="PS00792">
    <property type="entry name" value="DHPS_1"/>
    <property type="match status" value="1"/>
</dbReference>
<dbReference type="Gene3D" id="3.20.20.20">
    <property type="entry name" value="Dihydropteroate synthase-like"/>
    <property type="match status" value="1"/>
</dbReference>
<dbReference type="Proteomes" id="UP000500791">
    <property type="component" value="Chromosome"/>
</dbReference>
<dbReference type="NCBIfam" id="TIGR01496">
    <property type="entry name" value="DHPS"/>
    <property type="match status" value="1"/>
</dbReference>
<evidence type="ECO:0000256" key="3">
    <source>
        <dbReference type="ARBA" id="ARBA00004763"/>
    </source>
</evidence>
<dbReference type="PROSITE" id="PS50972">
    <property type="entry name" value="PTERIN_BINDING"/>
    <property type="match status" value="1"/>
</dbReference>
<keyword evidence="5 10" id="KW-0808">Transferase</keyword>
<dbReference type="GO" id="GO:0046654">
    <property type="term" value="P:tetrahydrofolate biosynthetic process"/>
    <property type="evidence" value="ECO:0007669"/>
    <property type="project" value="TreeGrafter"/>
</dbReference>
<dbReference type="RefSeq" id="WP_166191021.1">
    <property type="nucleotide sequence ID" value="NZ_CP049811.1"/>
</dbReference>
<dbReference type="InterPro" id="IPR000489">
    <property type="entry name" value="Pterin-binding_dom"/>
</dbReference>
<sequence>MIRARPLVQSGPMPADALPLAGGGLWFREVEVLTRGGPSRFAAASTLPDDLIDRLTRPRAPIGAMALNQPRIMGILNVTPDSFSDGGRNQGDAALIHARQMRDHCADILDIGGESTRPGATPVTLEEERARVLPALDAIRADGIDLPISIDTRKGAIARETMARDPRTRGANLFNDVSALTHDPAAPDAARELGVPVCLMHAQGDPQTMQQAPHYDDVLLDVYDWLDRRIRELEAHGLNRELMLVDPGIGFGKTHDHNLTLIRGLSLFHGLGCAILFGASRKRFIGTLTGEQIAARRDPGSHAVMIEAARQGAQILRVHDTKGAVQALRVWSALNLPADRDDTTISERHPR</sequence>
<evidence type="ECO:0000256" key="1">
    <source>
        <dbReference type="ARBA" id="ARBA00000012"/>
    </source>
</evidence>
<dbReference type="KEGG" id="mon:G8E03_09500"/>
<evidence type="ECO:0000313" key="11">
    <source>
        <dbReference type="Proteomes" id="UP000500791"/>
    </source>
</evidence>
<comment type="catalytic activity">
    <reaction evidence="1">
        <text>(7,8-dihydropterin-6-yl)methyl diphosphate + 4-aminobenzoate = 7,8-dihydropteroate + diphosphate</text>
        <dbReference type="Rhea" id="RHEA:19949"/>
        <dbReference type="ChEBI" id="CHEBI:17836"/>
        <dbReference type="ChEBI" id="CHEBI:17839"/>
        <dbReference type="ChEBI" id="CHEBI:33019"/>
        <dbReference type="ChEBI" id="CHEBI:72950"/>
        <dbReference type="EC" id="2.5.1.15"/>
    </reaction>
</comment>
<name>A0A6G7VLV4_9RHOB</name>
<evidence type="ECO:0000256" key="6">
    <source>
        <dbReference type="ARBA" id="ARBA00022723"/>
    </source>
</evidence>
<dbReference type="InterPro" id="IPR011005">
    <property type="entry name" value="Dihydropteroate_synth-like_sf"/>
</dbReference>
<dbReference type="PANTHER" id="PTHR20941:SF1">
    <property type="entry name" value="FOLIC ACID SYNTHESIS PROTEIN FOL1"/>
    <property type="match status" value="1"/>
</dbReference>
<protein>
    <recommendedName>
        <fullName evidence="4">dihydropteroate synthase</fullName>
        <ecNumber evidence="4">2.5.1.15</ecNumber>
    </recommendedName>
</protein>
<evidence type="ECO:0000256" key="5">
    <source>
        <dbReference type="ARBA" id="ARBA00022679"/>
    </source>
</evidence>
<dbReference type="Pfam" id="PF00809">
    <property type="entry name" value="Pterin_bind"/>
    <property type="match status" value="1"/>
</dbReference>
<dbReference type="GO" id="GO:0004156">
    <property type="term" value="F:dihydropteroate synthase activity"/>
    <property type="evidence" value="ECO:0007669"/>
    <property type="project" value="UniProtKB-EC"/>
</dbReference>
<evidence type="ECO:0000313" key="10">
    <source>
        <dbReference type="EMBL" id="QIK40984.1"/>
    </source>
</evidence>
<dbReference type="EC" id="2.5.1.15" evidence="4"/>
<evidence type="ECO:0000256" key="4">
    <source>
        <dbReference type="ARBA" id="ARBA00012458"/>
    </source>
</evidence>
<keyword evidence="11" id="KW-1185">Reference proteome</keyword>
<dbReference type="PANTHER" id="PTHR20941">
    <property type="entry name" value="FOLATE SYNTHESIS PROTEINS"/>
    <property type="match status" value="1"/>
</dbReference>
<dbReference type="InterPro" id="IPR045031">
    <property type="entry name" value="DHP_synth-like"/>
</dbReference>
<dbReference type="EMBL" id="CP049811">
    <property type="protein sequence ID" value="QIK40984.1"/>
    <property type="molecule type" value="Genomic_DNA"/>
</dbReference>
<keyword evidence="7" id="KW-0460">Magnesium</keyword>
<proteinExistence type="predicted"/>
<feature type="domain" description="Pterin-binding" evidence="9">
    <location>
        <begin position="70"/>
        <end position="329"/>
    </location>
</feature>
<dbReference type="SUPFAM" id="SSF51717">
    <property type="entry name" value="Dihydropteroate synthetase-like"/>
    <property type="match status" value="1"/>
</dbReference>
<comment type="pathway">
    <text evidence="3">Cofactor biosynthesis; tetrahydrofolate biosynthesis; 7,8-dihydrofolate from 2-amino-4-hydroxy-6-hydroxymethyl-7,8-dihydropteridine diphosphate and 4-aminobenzoate: step 1/2.</text>
</comment>
<keyword evidence="8" id="KW-0289">Folate biosynthesis</keyword>
<dbReference type="CDD" id="cd00739">
    <property type="entry name" value="DHPS"/>
    <property type="match status" value="1"/>
</dbReference>
<dbReference type="GO" id="GO:0046872">
    <property type="term" value="F:metal ion binding"/>
    <property type="evidence" value="ECO:0007669"/>
    <property type="project" value="UniProtKB-KW"/>
</dbReference>
<dbReference type="GO" id="GO:0046656">
    <property type="term" value="P:folic acid biosynthetic process"/>
    <property type="evidence" value="ECO:0007669"/>
    <property type="project" value="UniProtKB-KW"/>
</dbReference>
<evidence type="ECO:0000259" key="9">
    <source>
        <dbReference type="PROSITE" id="PS50972"/>
    </source>
</evidence>
<dbReference type="GO" id="GO:0005829">
    <property type="term" value="C:cytosol"/>
    <property type="evidence" value="ECO:0007669"/>
    <property type="project" value="TreeGrafter"/>
</dbReference>
<evidence type="ECO:0000256" key="2">
    <source>
        <dbReference type="ARBA" id="ARBA00001946"/>
    </source>
</evidence>
<accession>A0A6G7VLV4</accession>
<reference evidence="10 11" key="1">
    <citation type="submission" date="2020-03" db="EMBL/GenBank/DDBJ databases">
        <title>Complete genome sequence of Monaibacterium sp. ALG8 with diverse plasmids.</title>
        <authorList>
            <person name="Sun C."/>
        </authorList>
    </citation>
    <scope>NUCLEOTIDE SEQUENCE [LARGE SCALE GENOMIC DNA]</scope>
    <source>
        <strain evidence="10 11">ALG8</strain>
    </source>
</reference>